<reference evidence="5" key="1">
    <citation type="submission" date="2016-04" db="EMBL/GenBank/DDBJ databases">
        <authorList>
            <person name="Evans L.H."/>
            <person name="Alamgir A."/>
            <person name="Owens N."/>
            <person name="Weber N.D."/>
            <person name="Virtaneva K."/>
            <person name="Barbian K."/>
            <person name="Babar A."/>
            <person name="Rosenke K."/>
        </authorList>
    </citation>
    <scope>NUCLEOTIDE SEQUENCE [LARGE SCALE GENOMIC DNA]</scope>
    <source>
        <strain evidence="5">CBS 101.48</strain>
    </source>
</reference>
<dbReference type="EMBL" id="LT553503">
    <property type="protein sequence ID" value="SAM01118.1"/>
    <property type="molecule type" value="Genomic_DNA"/>
</dbReference>
<dbReference type="STRING" id="4829.A0A168NSQ3"/>
<feature type="coiled-coil region" evidence="1">
    <location>
        <begin position="273"/>
        <end position="307"/>
    </location>
</feature>
<dbReference type="Gene3D" id="1.20.58.630">
    <property type="match status" value="1"/>
</dbReference>
<dbReference type="SUPFAM" id="SSF101447">
    <property type="entry name" value="Formin homology 2 domain (FH2 domain)"/>
    <property type="match status" value="1"/>
</dbReference>
<evidence type="ECO:0000256" key="2">
    <source>
        <dbReference type="SAM" id="MobiDB-lite"/>
    </source>
</evidence>
<evidence type="ECO:0000313" key="6">
    <source>
        <dbReference type="Proteomes" id="UP000078561"/>
    </source>
</evidence>
<feature type="compositionally biased region" description="Polar residues" evidence="2">
    <location>
        <begin position="555"/>
        <end position="571"/>
    </location>
</feature>
<accession>A0A168NSQ3</accession>
<dbReference type="Pfam" id="PF02181">
    <property type="entry name" value="FH2"/>
    <property type="match status" value="1"/>
</dbReference>
<dbReference type="PANTHER" id="PTHR45725">
    <property type="entry name" value="FORMIN HOMOLOGY 2 FAMILY MEMBER"/>
    <property type="match status" value="1"/>
</dbReference>
<protein>
    <recommendedName>
        <fullName evidence="7">FH2 domain-containing protein</fullName>
    </recommendedName>
</protein>
<evidence type="ECO:0000259" key="4">
    <source>
        <dbReference type="PROSITE" id="PS51444"/>
    </source>
</evidence>
<dbReference type="InterPro" id="IPR015425">
    <property type="entry name" value="FH2_Formin"/>
</dbReference>
<dbReference type="InterPro" id="IPR042201">
    <property type="entry name" value="FH2_Formin_sf"/>
</dbReference>
<dbReference type="InterPro" id="IPR051425">
    <property type="entry name" value="Formin_Homology"/>
</dbReference>
<dbReference type="AlphaFoldDB" id="A0A168NSQ3"/>
<evidence type="ECO:0008006" key="7">
    <source>
        <dbReference type="Google" id="ProtNLM"/>
    </source>
</evidence>
<gene>
    <name evidence="5" type="primary">ABSGL_06855.1 scaffold 8678</name>
</gene>
<proteinExistence type="predicted"/>
<dbReference type="Gene3D" id="6.10.30.50">
    <property type="match status" value="1"/>
</dbReference>
<dbReference type="SMART" id="SM00498">
    <property type="entry name" value="FH2"/>
    <property type="match status" value="1"/>
</dbReference>
<organism evidence="5">
    <name type="scientific">Absidia glauca</name>
    <name type="common">Pin mould</name>
    <dbReference type="NCBI Taxonomy" id="4829"/>
    <lineage>
        <taxon>Eukaryota</taxon>
        <taxon>Fungi</taxon>
        <taxon>Fungi incertae sedis</taxon>
        <taxon>Mucoromycota</taxon>
        <taxon>Mucoromycotina</taxon>
        <taxon>Mucoromycetes</taxon>
        <taxon>Mucorales</taxon>
        <taxon>Cunninghamellaceae</taxon>
        <taxon>Absidia</taxon>
    </lineage>
</organism>
<feature type="domain" description="DAD" evidence="3">
    <location>
        <begin position="417"/>
        <end position="448"/>
    </location>
</feature>
<dbReference type="Gene3D" id="1.20.58.2220">
    <property type="entry name" value="Formin, FH2 domain"/>
    <property type="match status" value="1"/>
</dbReference>
<dbReference type="InterPro" id="IPR014767">
    <property type="entry name" value="DAD_dom"/>
</dbReference>
<evidence type="ECO:0000259" key="3">
    <source>
        <dbReference type="PROSITE" id="PS51231"/>
    </source>
</evidence>
<dbReference type="PANTHER" id="PTHR45725:SF1">
    <property type="entry name" value="DISHEVELLED ASSOCIATED ACTIVATOR OF MORPHOGENESIS, ISOFORM D"/>
    <property type="match status" value="1"/>
</dbReference>
<sequence>MNIAKINSTVWGHLESDITPDNSESLDHIVELQLAQAGVFEDIERVFAQKPVANIQINRRKERVQVLDSKKAYNLNIFITSMTKKIPFESIRPGLLHMDNYFDDEQILSNLLKFLPTPEETGKLATYTNASPGELLDLSPPDKFCLEMMKIPRLKERIENMLFRATFWERYQQLHQQMTAVFDASLSLKHARNFKKLLHLILLLGNFLNGQTYRGGAFGFKIASINKLIDTKGATSSTTLLHFLVDIVEQNFPIISDFLEELEDCGKAYKVPRTEINNEFRELESGLEALEKELKQHQDNIDSSDLFGEVMERFYLEATIEFNRVYLLRDKMNESYEQVVRFYGEDSVTMPPDEFFGIFKTFTTTWEKCSMDSKLERQKQERMEKQKIRDIERRTRARSGSMAKFKGVDTNNYASADQEKSIMDSLMEKLRAGNLEAKTRRKSERGRRQRSVSIHSLQTVDSVTLRAQRMLNSIQNDGDLSLAALTAATTPTTMNAITSSVTIGSEKHHHYNNKELRVSIKHDSGTERGPVSAPMVPPLEYSLLTPLTAPPISAAQSMASVQARPSQSTRVPRTRKTSKRPPLFERNLRSVARRSTISKGSAIEE</sequence>
<dbReference type="OrthoDB" id="1104827at2759"/>
<feature type="domain" description="FH2" evidence="4">
    <location>
        <begin position="1"/>
        <end position="392"/>
    </location>
</feature>
<dbReference type="PROSITE" id="PS51444">
    <property type="entry name" value="FH2"/>
    <property type="match status" value="1"/>
</dbReference>
<keyword evidence="6" id="KW-1185">Reference proteome</keyword>
<feature type="region of interest" description="Disordered" evidence="2">
    <location>
        <begin position="555"/>
        <end position="605"/>
    </location>
</feature>
<dbReference type="PROSITE" id="PS51231">
    <property type="entry name" value="DAD"/>
    <property type="match status" value="1"/>
</dbReference>
<evidence type="ECO:0000313" key="5">
    <source>
        <dbReference type="EMBL" id="SAM01118.1"/>
    </source>
</evidence>
<keyword evidence="1" id="KW-0175">Coiled coil</keyword>
<dbReference type="InParanoid" id="A0A168NSQ3"/>
<evidence type="ECO:0000256" key="1">
    <source>
        <dbReference type="SAM" id="Coils"/>
    </source>
</evidence>
<dbReference type="Proteomes" id="UP000078561">
    <property type="component" value="Unassembled WGS sequence"/>
</dbReference>
<name>A0A168NSQ3_ABSGL</name>